<dbReference type="Pfam" id="PF00561">
    <property type="entry name" value="Abhydrolase_1"/>
    <property type="match status" value="1"/>
</dbReference>
<evidence type="ECO:0000313" key="2">
    <source>
        <dbReference type="EMBL" id="CAB4776359.1"/>
    </source>
</evidence>
<organism evidence="2">
    <name type="scientific">freshwater metagenome</name>
    <dbReference type="NCBI Taxonomy" id="449393"/>
    <lineage>
        <taxon>unclassified sequences</taxon>
        <taxon>metagenomes</taxon>
        <taxon>ecological metagenomes</taxon>
    </lineage>
</organism>
<dbReference type="EMBL" id="CAFAAB010000013">
    <property type="protein sequence ID" value="CAB4776359.1"/>
    <property type="molecule type" value="Genomic_DNA"/>
</dbReference>
<reference evidence="2" key="1">
    <citation type="submission" date="2020-05" db="EMBL/GenBank/DDBJ databases">
        <authorList>
            <person name="Chiriac C."/>
            <person name="Salcher M."/>
            <person name="Ghai R."/>
            <person name="Kavagutti S V."/>
        </authorList>
    </citation>
    <scope>NUCLEOTIDE SEQUENCE</scope>
</reference>
<name>A0A6J6VY74_9ZZZZ</name>
<accession>A0A6J6VY74</accession>
<dbReference type="GO" id="GO:0004806">
    <property type="term" value="F:triacylglycerol lipase activity"/>
    <property type="evidence" value="ECO:0007669"/>
    <property type="project" value="TreeGrafter"/>
</dbReference>
<dbReference type="InterPro" id="IPR029058">
    <property type="entry name" value="AB_hydrolase_fold"/>
</dbReference>
<feature type="domain" description="AB hydrolase-1" evidence="1">
    <location>
        <begin position="23"/>
        <end position="269"/>
    </location>
</feature>
<dbReference type="AlphaFoldDB" id="A0A6J6VY74"/>
<dbReference type="SUPFAM" id="SSF53474">
    <property type="entry name" value="alpha/beta-Hydrolases"/>
    <property type="match status" value="1"/>
</dbReference>
<dbReference type="InterPro" id="IPR050471">
    <property type="entry name" value="AB_hydrolase"/>
</dbReference>
<dbReference type="PANTHER" id="PTHR43433:SF5">
    <property type="entry name" value="AB HYDROLASE-1 DOMAIN-CONTAINING PROTEIN"/>
    <property type="match status" value="1"/>
</dbReference>
<protein>
    <submittedName>
        <fullName evidence="2">Unannotated protein</fullName>
    </submittedName>
</protein>
<dbReference type="PANTHER" id="PTHR43433">
    <property type="entry name" value="HYDROLASE, ALPHA/BETA FOLD FAMILY PROTEIN"/>
    <property type="match status" value="1"/>
</dbReference>
<dbReference type="PRINTS" id="PR00111">
    <property type="entry name" value="ABHYDROLASE"/>
</dbReference>
<gene>
    <name evidence="2" type="ORF">UFOPK2958_00216</name>
</gene>
<dbReference type="Gene3D" id="3.40.50.1820">
    <property type="entry name" value="alpha/beta hydrolase"/>
    <property type="match status" value="1"/>
</dbReference>
<sequence>MPKVAANGIEIYYEQFGEPSGRPLLLICGLGAHMTSWPQGFLDSLVAAGFFVTTYDNRDVGLSTHMDHFGEPDSAAILFGQAEAPYLIADMAADGAELVKTLGLGAQHVVGVSMGGMIAQQFAINFPELTLSLTSIMSTPAPLEVGTSTPECLAMLTRPRSEDLETFLVEEIENWQLTNGSAHPLDEAWVREQAITAMNRGRNPIGVLRHLCAVVGSPDRRPALSTLTVPVLVLHGDEDPLVTPSGGEATAAAIAHAKHVVYPGMGHSLPEPVWDVVAAEIVAVADLA</sequence>
<dbReference type="InterPro" id="IPR000073">
    <property type="entry name" value="AB_hydrolase_1"/>
</dbReference>
<proteinExistence type="predicted"/>
<evidence type="ECO:0000259" key="1">
    <source>
        <dbReference type="Pfam" id="PF00561"/>
    </source>
</evidence>
<dbReference type="GO" id="GO:0046503">
    <property type="term" value="P:glycerolipid catabolic process"/>
    <property type="evidence" value="ECO:0007669"/>
    <property type="project" value="TreeGrafter"/>
</dbReference>